<evidence type="ECO:0000313" key="2">
    <source>
        <dbReference type="Proteomes" id="UP000245207"/>
    </source>
</evidence>
<gene>
    <name evidence="1" type="ORF">CTI12_AA478390</name>
</gene>
<organism evidence="1 2">
    <name type="scientific">Artemisia annua</name>
    <name type="common">Sweet wormwood</name>
    <dbReference type="NCBI Taxonomy" id="35608"/>
    <lineage>
        <taxon>Eukaryota</taxon>
        <taxon>Viridiplantae</taxon>
        <taxon>Streptophyta</taxon>
        <taxon>Embryophyta</taxon>
        <taxon>Tracheophyta</taxon>
        <taxon>Spermatophyta</taxon>
        <taxon>Magnoliopsida</taxon>
        <taxon>eudicotyledons</taxon>
        <taxon>Gunneridae</taxon>
        <taxon>Pentapetalae</taxon>
        <taxon>asterids</taxon>
        <taxon>campanulids</taxon>
        <taxon>Asterales</taxon>
        <taxon>Asteraceae</taxon>
        <taxon>Asteroideae</taxon>
        <taxon>Anthemideae</taxon>
        <taxon>Artemisiinae</taxon>
        <taxon>Artemisia</taxon>
    </lineage>
</organism>
<protein>
    <recommendedName>
        <fullName evidence="3">Integrase, catalytic region, zinc finger, CCHC-type, peptidase aspartic, catalytic</fullName>
    </recommendedName>
</protein>
<keyword evidence="2" id="KW-1185">Reference proteome</keyword>
<evidence type="ECO:0000313" key="1">
    <source>
        <dbReference type="EMBL" id="PWA49781.1"/>
    </source>
</evidence>
<dbReference type="Proteomes" id="UP000245207">
    <property type="component" value="Unassembled WGS sequence"/>
</dbReference>
<reference evidence="1 2" key="1">
    <citation type="journal article" date="2018" name="Mol. Plant">
        <title>The genome of Artemisia annua provides insight into the evolution of Asteraceae family and artemisinin biosynthesis.</title>
        <authorList>
            <person name="Shen Q."/>
            <person name="Zhang L."/>
            <person name="Liao Z."/>
            <person name="Wang S."/>
            <person name="Yan T."/>
            <person name="Shi P."/>
            <person name="Liu M."/>
            <person name="Fu X."/>
            <person name="Pan Q."/>
            <person name="Wang Y."/>
            <person name="Lv Z."/>
            <person name="Lu X."/>
            <person name="Zhang F."/>
            <person name="Jiang W."/>
            <person name="Ma Y."/>
            <person name="Chen M."/>
            <person name="Hao X."/>
            <person name="Li L."/>
            <person name="Tang Y."/>
            <person name="Lv G."/>
            <person name="Zhou Y."/>
            <person name="Sun X."/>
            <person name="Brodelius P.E."/>
            <person name="Rose J.K.C."/>
            <person name="Tang K."/>
        </authorList>
    </citation>
    <scope>NUCLEOTIDE SEQUENCE [LARGE SCALE GENOMIC DNA]</scope>
    <source>
        <strain evidence="2">cv. Huhao1</strain>
        <tissue evidence="1">Leaf</tissue>
    </source>
</reference>
<dbReference type="AlphaFoldDB" id="A0A2U1LLC8"/>
<comment type="caution">
    <text evidence="1">The sequence shown here is derived from an EMBL/GenBank/DDBJ whole genome shotgun (WGS) entry which is preliminary data.</text>
</comment>
<sequence>MSTTQDALAAGSDARPPMLYRGNYVQWSSRFMNVIMGCKERKLLINSIKKGPYVMKLIDDPNNKEEKRLQTEDDLNPDELAQFEADIRAKNLILYGLSNYIYNAIDSNLTAHDLWQALERLMQGADVGTQTQQTLALWNYQSFKQLPEESLEDAYIRFNKIINEP</sequence>
<name>A0A2U1LLC8_ARTAN</name>
<proteinExistence type="predicted"/>
<dbReference type="OrthoDB" id="1418274at2759"/>
<dbReference type="Pfam" id="PF14223">
    <property type="entry name" value="Retrotran_gag_2"/>
    <property type="match status" value="1"/>
</dbReference>
<accession>A0A2U1LLC8</accession>
<evidence type="ECO:0008006" key="3">
    <source>
        <dbReference type="Google" id="ProtNLM"/>
    </source>
</evidence>
<dbReference type="EMBL" id="PKPP01008787">
    <property type="protein sequence ID" value="PWA49781.1"/>
    <property type="molecule type" value="Genomic_DNA"/>
</dbReference>